<organism evidence="7 8">
    <name type="scientific">Pandoraea anapnoica</name>
    <dbReference type="NCBI Taxonomy" id="2508301"/>
    <lineage>
        <taxon>Bacteria</taxon>
        <taxon>Pseudomonadati</taxon>
        <taxon>Pseudomonadota</taxon>
        <taxon>Betaproteobacteria</taxon>
        <taxon>Burkholderiales</taxon>
        <taxon>Burkholderiaceae</taxon>
        <taxon>Pandoraea</taxon>
    </lineage>
</organism>
<evidence type="ECO:0000259" key="4">
    <source>
        <dbReference type="Pfam" id="PF15976"/>
    </source>
</evidence>
<feature type="domain" description="Pilus assembly protein C-terminal" evidence="4">
    <location>
        <begin position="835"/>
        <end position="925"/>
    </location>
</feature>
<dbReference type="InterPro" id="IPR035224">
    <property type="entry name" value="Usher_TcfC"/>
</dbReference>
<dbReference type="Proteomes" id="UP000383122">
    <property type="component" value="Unassembled WGS sequence"/>
</dbReference>
<dbReference type="InterPro" id="IPR031917">
    <property type="entry name" value="Pilus_assem_C"/>
</dbReference>
<evidence type="ECO:0000256" key="2">
    <source>
        <dbReference type="SAM" id="MobiDB-lite"/>
    </source>
</evidence>
<name>A0A5E4ZT78_9BURK</name>
<protein>
    <submittedName>
        <fullName evidence="7">Fimbrial protein</fullName>
    </submittedName>
</protein>
<sequence>MPTGRRTVLIFLLPLFTGGGLAHAATPMATPASTPASAPSRIPPGFEDIALGQVEHLDIRWLGQSLGVFPVFVRPDDVRLETPEAVASVIEARVALAPETSMPLIEALGRPMQRNGHLVCDDTREHAGCRYLETDTAGVIFDERQGQLELFLSSAWLPSNNVSGPSYRVNSAGSERALIHSQIVNASTTDRYRNLTIMGNGALGISPASYAGFAWSLVHTRYGSVDAGGNGDAGEVTPRARSSSIGGTRARIDSLYYRHDFGSTHYVQTGRMDQRNLFSAQGGSFGFTLLPVARFDGARIGTSMAYVNDDAHARGSPLTVLLTREARVDAYRGNELLGSGYFQAGVQSFDTRYFPEGSYRVTLRIFEGDALVRTESEPYSKVGGGAFAQGTQWFFQAGRPVSEHGDGNTQDRERFTVQSGVRTALGHGLSVSSGFVWLPARVYNETQIDWQRAHAFGRLTAAAALLVGSDGARGDTQSVSFSNGVGVSLYRYRMRGASCRRYGNGARVDGGNSVDIGCYDSLNANVSIPLRRWQGNAGYSQSRQYGRPSMHYDAQHNDIPWQQSDLRNGMSRTAQATLSRAFRWRKLSIGTRVGAYHRRYADAGRPDTGAFLSVSVSAHRPAAAGRSASTYTSAGTDVRTGSGDDRRVRADVSASHTWSWDDTSRRELMLGLSGSDFGLRRVSDAMGGAGGGTASLRGVVDGRYGDVHAMLSRSFRRGGAGDAKGAFTGGYASSLAVTRARVWFGPAMLGSEPPAAVGLVVDAGEEAEEVDDEHVGAAATLQVGGRPQTVGFGDSALAPIGGYRVQSGEIFEAREGVTNYAVGLLRGAGTHDYFLTPGRMKVHRVTAARSYTYLGRALGPDGLSLANARVLSLPASPLDDRGEFLIESPHRLTELYLLDGAQPMRCDIRVVDRRDVIYLSGPTQCEVVALHALPQALQAQTRVQRLLGDARSRGDRQAGLEGAHHHR</sequence>
<feature type="chain" id="PRO_5022918141" evidence="3">
    <location>
        <begin position="25"/>
        <end position="967"/>
    </location>
</feature>
<dbReference type="AlphaFoldDB" id="A0A5E4ZT78"/>
<gene>
    <name evidence="7" type="ORF">PAN31117_01602</name>
</gene>
<dbReference type="Pfam" id="PF17271">
    <property type="entry name" value="Usher_TcfC"/>
    <property type="match status" value="1"/>
</dbReference>
<proteinExistence type="predicted"/>
<evidence type="ECO:0000259" key="5">
    <source>
        <dbReference type="Pfam" id="PF16967"/>
    </source>
</evidence>
<dbReference type="InterPro" id="IPR032636">
    <property type="entry name" value="Pilus_assem_E-set-like_dom"/>
</dbReference>
<evidence type="ECO:0000313" key="7">
    <source>
        <dbReference type="EMBL" id="VVE64494.1"/>
    </source>
</evidence>
<keyword evidence="1 3" id="KW-0732">Signal</keyword>
<dbReference type="Pfam" id="PF16967">
    <property type="entry name" value="TcfC"/>
    <property type="match status" value="1"/>
</dbReference>
<reference evidence="7 8" key="1">
    <citation type="submission" date="2019-08" db="EMBL/GenBank/DDBJ databases">
        <authorList>
            <person name="Peeters C."/>
        </authorList>
    </citation>
    <scope>NUCLEOTIDE SEQUENCE [LARGE SCALE GENOMIC DNA]</scope>
    <source>
        <strain evidence="7 8">LMG 31117</strain>
    </source>
</reference>
<dbReference type="RefSeq" id="WP_150737677.1">
    <property type="nucleotide sequence ID" value="NZ_CABPSP010000003.1"/>
</dbReference>
<dbReference type="OrthoDB" id="7010570at2"/>
<feature type="signal peptide" evidence="3">
    <location>
        <begin position="1"/>
        <end position="24"/>
    </location>
</feature>
<feature type="domain" description="TcfC Usher-like barrel" evidence="6">
    <location>
        <begin position="388"/>
        <end position="807"/>
    </location>
</feature>
<dbReference type="Pfam" id="PF15976">
    <property type="entry name" value="CooC_C"/>
    <property type="match status" value="1"/>
</dbReference>
<feature type="domain" description="Pilus assembly protein E-set like" evidence="5">
    <location>
        <begin position="315"/>
        <end position="378"/>
    </location>
</feature>
<evidence type="ECO:0000313" key="8">
    <source>
        <dbReference type="Proteomes" id="UP000383122"/>
    </source>
</evidence>
<evidence type="ECO:0000256" key="3">
    <source>
        <dbReference type="SAM" id="SignalP"/>
    </source>
</evidence>
<feature type="region of interest" description="Disordered" evidence="2">
    <location>
        <begin position="624"/>
        <end position="648"/>
    </location>
</feature>
<dbReference type="EMBL" id="CABPSP010000003">
    <property type="protein sequence ID" value="VVE64494.1"/>
    <property type="molecule type" value="Genomic_DNA"/>
</dbReference>
<accession>A0A5E4ZT78</accession>
<evidence type="ECO:0000259" key="6">
    <source>
        <dbReference type="Pfam" id="PF17271"/>
    </source>
</evidence>
<evidence type="ECO:0000256" key="1">
    <source>
        <dbReference type="ARBA" id="ARBA00022729"/>
    </source>
</evidence>
<keyword evidence="8" id="KW-1185">Reference proteome</keyword>